<evidence type="ECO:0000313" key="1">
    <source>
        <dbReference type="EMBL" id="MBB6505339.1"/>
    </source>
</evidence>
<dbReference type="AlphaFoldDB" id="A0A7X0MNG8"/>
<sequence>MIALLIQAALAAQCTPADYLCNLGRPPTYSEQEAGRMGAQHLQAERELIDRQAAATRAAANSQAEAARVLPDEVQRITSNKRCAEAADAAMRGGNIDLAQQTRAYCR</sequence>
<comment type="caution">
    <text evidence="1">The sequence shown here is derived from an EMBL/GenBank/DDBJ whole genome shotgun (WGS) entry which is preliminary data.</text>
</comment>
<dbReference type="Proteomes" id="UP000522313">
    <property type="component" value="Unassembled WGS sequence"/>
</dbReference>
<accession>A0A7X0MNG8</accession>
<name>A0A7X0MNG8_9SPHN</name>
<organism evidence="1 2">
    <name type="scientific">Sphingomonas endophytica</name>
    <dbReference type="NCBI Taxonomy" id="869719"/>
    <lineage>
        <taxon>Bacteria</taxon>
        <taxon>Pseudomonadati</taxon>
        <taxon>Pseudomonadota</taxon>
        <taxon>Alphaproteobacteria</taxon>
        <taxon>Sphingomonadales</taxon>
        <taxon>Sphingomonadaceae</taxon>
        <taxon>Sphingomonas</taxon>
    </lineage>
</organism>
<gene>
    <name evidence="1" type="ORF">F4693_002327</name>
</gene>
<dbReference type="EMBL" id="JACHBT010000012">
    <property type="protein sequence ID" value="MBB6505339.1"/>
    <property type="molecule type" value="Genomic_DNA"/>
</dbReference>
<evidence type="ECO:0000313" key="2">
    <source>
        <dbReference type="Proteomes" id="UP000522313"/>
    </source>
</evidence>
<protein>
    <submittedName>
        <fullName evidence="1">Uncharacterized protein</fullName>
    </submittedName>
</protein>
<reference evidence="1 2" key="1">
    <citation type="submission" date="2020-08" db="EMBL/GenBank/DDBJ databases">
        <title>The Agave Microbiome: Exploring the role of microbial communities in plant adaptations to desert environments.</title>
        <authorList>
            <person name="Partida-Martinez L.P."/>
        </authorList>
    </citation>
    <scope>NUCLEOTIDE SEQUENCE [LARGE SCALE GENOMIC DNA]</scope>
    <source>
        <strain evidence="1 2">AS3.13</strain>
    </source>
</reference>
<proteinExistence type="predicted"/>
<reference evidence="1 2" key="2">
    <citation type="submission" date="2020-08" db="EMBL/GenBank/DDBJ databases">
        <authorList>
            <person name="Partida-Martinez L."/>
            <person name="Huntemann M."/>
            <person name="Clum A."/>
            <person name="Wang J."/>
            <person name="Palaniappan K."/>
            <person name="Ritter S."/>
            <person name="Chen I.-M."/>
            <person name="Stamatis D."/>
            <person name="Reddy T."/>
            <person name="O'Malley R."/>
            <person name="Daum C."/>
            <person name="Shapiro N."/>
            <person name="Ivanova N."/>
            <person name="Kyrpides N."/>
            <person name="Woyke T."/>
        </authorList>
    </citation>
    <scope>NUCLEOTIDE SEQUENCE [LARGE SCALE GENOMIC DNA]</scope>
    <source>
        <strain evidence="1 2">AS3.13</strain>
    </source>
</reference>
<dbReference type="RefSeq" id="WP_184506128.1">
    <property type="nucleotide sequence ID" value="NZ_JACHBT010000012.1"/>
</dbReference>